<dbReference type="KEGG" id="lmb:C9I47_2014"/>
<evidence type="ECO:0008006" key="5">
    <source>
        <dbReference type="Google" id="ProtNLM"/>
    </source>
</evidence>
<reference evidence="3 4" key="1">
    <citation type="submission" date="2018-05" db="EMBL/GenBank/DDBJ databases">
        <title>The complete genome of Lysobacter maris HZ9B, a marine bacterium antagonistic against terrestrial plant pathogens.</title>
        <authorList>
            <person name="Zhang X.-Q."/>
        </authorList>
    </citation>
    <scope>NUCLEOTIDE SEQUENCE [LARGE SCALE GENOMIC DNA]</scope>
    <source>
        <strain evidence="3 4">HZ9B</strain>
    </source>
</reference>
<organism evidence="3 4">
    <name type="scientific">Marilutibacter maris</name>
    <dbReference type="NCBI Taxonomy" id="1605891"/>
    <lineage>
        <taxon>Bacteria</taxon>
        <taxon>Pseudomonadati</taxon>
        <taxon>Pseudomonadota</taxon>
        <taxon>Gammaproteobacteria</taxon>
        <taxon>Lysobacterales</taxon>
        <taxon>Lysobacteraceae</taxon>
        <taxon>Marilutibacter</taxon>
    </lineage>
</organism>
<dbReference type="PROSITE" id="PS51257">
    <property type="entry name" value="PROKAR_LIPOPROTEIN"/>
    <property type="match status" value="1"/>
</dbReference>
<proteinExistence type="predicted"/>
<evidence type="ECO:0000313" key="4">
    <source>
        <dbReference type="Proteomes" id="UP000249447"/>
    </source>
</evidence>
<accession>A0A2U9TDP3</accession>
<dbReference type="Proteomes" id="UP000249447">
    <property type="component" value="Chromosome"/>
</dbReference>
<evidence type="ECO:0000256" key="1">
    <source>
        <dbReference type="SAM" id="MobiDB-lite"/>
    </source>
</evidence>
<name>A0A2U9TDP3_9GAMM</name>
<feature type="region of interest" description="Disordered" evidence="1">
    <location>
        <begin position="39"/>
        <end position="64"/>
    </location>
</feature>
<keyword evidence="2" id="KW-0732">Signal</keyword>
<feature type="signal peptide" evidence="2">
    <location>
        <begin position="1"/>
        <end position="23"/>
    </location>
</feature>
<gene>
    <name evidence="3" type="ORF">C9I47_2014</name>
</gene>
<dbReference type="AlphaFoldDB" id="A0A2U9TDP3"/>
<dbReference type="EMBL" id="CP029843">
    <property type="protein sequence ID" value="AWV07699.1"/>
    <property type="molecule type" value="Genomic_DNA"/>
</dbReference>
<protein>
    <recommendedName>
        <fullName evidence="5">Beta-barrel assembly machine subunit BamC</fullName>
    </recommendedName>
</protein>
<feature type="chain" id="PRO_5016086899" description="Beta-barrel assembly machine subunit BamC" evidence="2">
    <location>
        <begin position="24"/>
        <end position="166"/>
    </location>
</feature>
<evidence type="ECO:0000313" key="3">
    <source>
        <dbReference type="EMBL" id="AWV07699.1"/>
    </source>
</evidence>
<keyword evidence="4" id="KW-1185">Reference proteome</keyword>
<evidence type="ECO:0000256" key="2">
    <source>
        <dbReference type="SAM" id="SignalP"/>
    </source>
</evidence>
<sequence>MIPRAIPRAALAATLAAALVATAGCGWFRKGKDLYAADPADRPLEVPPPLPASDAPQATGSVTASSVVEARRTASAALGFNLQGSRDEVFARVGQALEASEGLTIVSRAQLLGAYDVNYRDSNFLVRVSEVEGGAYVSAVDPRGVPASGEAPAQLIRALQTALGGQ</sequence>